<accession>A0A3P7TFA8</accession>
<protein>
    <submittedName>
        <fullName evidence="4">Chitin-binding type-2 domain-containing protein</fullName>
    </submittedName>
</protein>
<dbReference type="OrthoDB" id="5861391at2759"/>
<dbReference type="SUPFAM" id="SSF57625">
    <property type="entry name" value="Invertebrate chitin-binding proteins"/>
    <property type="match status" value="1"/>
</dbReference>
<dbReference type="Proteomes" id="UP000050761">
    <property type="component" value="Unassembled WGS sequence"/>
</dbReference>
<feature type="region of interest" description="Disordered" evidence="1">
    <location>
        <begin position="59"/>
        <end position="92"/>
    </location>
</feature>
<dbReference type="WBParaSite" id="HPBE_0000167801-mRNA-1">
    <property type="protein sequence ID" value="HPBE_0000167801-mRNA-1"/>
    <property type="gene ID" value="HPBE_0000167801"/>
</dbReference>
<feature type="compositionally biased region" description="Basic and acidic residues" evidence="1">
    <location>
        <begin position="478"/>
        <end position="514"/>
    </location>
</feature>
<feature type="compositionally biased region" description="Basic and acidic residues" evidence="1">
    <location>
        <begin position="69"/>
        <end position="83"/>
    </location>
</feature>
<dbReference type="InterPro" id="IPR036508">
    <property type="entry name" value="Chitin-bd_dom_sf"/>
</dbReference>
<feature type="compositionally biased region" description="Basic and acidic residues" evidence="1">
    <location>
        <begin position="458"/>
        <end position="467"/>
    </location>
</feature>
<reference evidence="2 3" key="1">
    <citation type="submission" date="2018-11" db="EMBL/GenBank/DDBJ databases">
        <authorList>
            <consortium name="Pathogen Informatics"/>
        </authorList>
    </citation>
    <scope>NUCLEOTIDE SEQUENCE [LARGE SCALE GENOMIC DNA]</scope>
</reference>
<reference evidence="4" key="2">
    <citation type="submission" date="2019-09" db="UniProtKB">
        <authorList>
            <consortium name="WormBaseParasite"/>
        </authorList>
    </citation>
    <scope>IDENTIFICATION</scope>
</reference>
<dbReference type="Pfam" id="PF17380">
    <property type="entry name" value="DUF5401"/>
    <property type="match status" value="1"/>
</dbReference>
<evidence type="ECO:0000256" key="1">
    <source>
        <dbReference type="SAM" id="MobiDB-lite"/>
    </source>
</evidence>
<dbReference type="AlphaFoldDB" id="A0A183F686"/>
<feature type="region of interest" description="Disordered" evidence="1">
    <location>
        <begin position="1"/>
        <end position="22"/>
    </location>
</feature>
<evidence type="ECO:0000313" key="3">
    <source>
        <dbReference type="Proteomes" id="UP000050761"/>
    </source>
</evidence>
<feature type="region of interest" description="Disordered" evidence="1">
    <location>
        <begin position="458"/>
        <end position="514"/>
    </location>
</feature>
<feature type="region of interest" description="Disordered" evidence="1">
    <location>
        <begin position="333"/>
        <end position="407"/>
    </location>
</feature>
<proteinExistence type="predicted"/>
<gene>
    <name evidence="2" type="ORF">HPBE_LOCUS1679</name>
</gene>
<dbReference type="GO" id="GO:0008061">
    <property type="term" value="F:chitin binding"/>
    <property type="evidence" value="ECO:0007669"/>
    <property type="project" value="InterPro"/>
</dbReference>
<dbReference type="EMBL" id="UZAH01001990">
    <property type="protein sequence ID" value="VDO20660.1"/>
    <property type="molecule type" value="Genomic_DNA"/>
</dbReference>
<feature type="compositionally biased region" description="Basic and acidic residues" evidence="1">
    <location>
        <begin position="334"/>
        <end position="407"/>
    </location>
</feature>
<sequence length="705" mass="82086">MVSFRLGTKATSGAADAHNGRVHLLDETSETASNEDEGPVDGSNLQPAHHKYLLASRNSLASTSSRGQADAEHRSVRGRHAEDTSGTNVYENGHDEAVQARISSPKWKAHFIIISSSAHEAYRLAFLSDSAPSTNASRLYRDRGPYSTALQGSMHPTLTPEVLQSTDPSGAHPGATMSEDEFMHQLMRLVKAHQVAYNGIQEGNTAWTTGSKSFQGEVMQEKNSYVGDQSDILKHTNEIEKQFELERVRLEKQRREQQIEREFEERQLKEKERIERQRNVVKEIEREAEERRRREREWLEKQRKKALHLQEMQAKAREEFERRQQLAAQLVQQQREEREKLEKQQEQARLALEKKRREEEELQKRQQAERQIEEMKEKEKRKKLEEQRERGRQLMEKQRKEKELQKKQNIAREMKEMQRKQKENEERLWEIVRQTEARQQKEKDEHLRLQQLAREFEERKRKEEEALLKTQQEEEDRKEEALLKIQQEEEDRKEQAKNEAERIRQEGERRQSEEMMRIEAANRIRAMGSGNLLPAMSSRGSSGDNGHAHTFHPEATDFPGRVDFQTSQTLPVDPNVIHFTAAPSTVPSAVPAWVRGPQPWRLPPDPNTNQPEWFEPSTTETPTRILSGCVPEGDCNFSYDQDLLCPHPSDSSRYLQCTPMIGRRGRWTERNCPPTLVFLHAHAACGAQNVSSCRYDFKHAYSCWF</sequence>
<organism evidence="3 4">
    <name type="scientific">Heligmosomoides polygyrus</name>
    <name type="common">Parasitic roundworm</name>
    <dbReference type="NCBI Taxonomy" id="6339"/>
    <lineage>
        <taxon>Eukaryota</taxon>
        <taxon>Metazoa</taxon>
        <taxon>Ecdysozoa</taxon>
        <taxon>Nematoda</taxon>
        <taxon>Chromadorea</taxon>
        <taxon>Rhabditida</taxon>
        <taxon>Rhabditina</taxon>
        <taxon>Rhabditomorpha</taxon>
        <taxon>Strongyloidea</taxon>
        <taxon>Heligmosomidae</taxon>
        <taxon>Heligmosomoides</taxon>
    </lineage>
</organism>
<keyword evidence="3" id="KW-1185">Reference proteome</keyword>
<evidence type="ECO:0000313" key="4">
    <source>
        <dbReference type="WBParaSite" id="HPBE_0000167801-mRNA-1"/>
    </source>
</evidence>
<name>A0A183F686_HELPZ</name>
<accession>A0A183F686</accession>
<evidence type="ECO:0000313" key="2">
    <source>
        <dbReference type="EMBL" id="VDO20660.1"/>
    </source>
</evidence>